<dbReference type="InterPro" id="IPR029787">
    <property type="entry name" value="Nucleotide_cyclase"/>
</dbReference>
<evidence type="ECO:0000256" key="1">
    <source>
        <dbReference type="PROSITE-ProRule" id="PRU00339"/>
    </source>
</evidence>
<feature type="domain" description="Guanylate cyclase" evidence="2">
    <location>
        <begin position="12"/>
        <end position="127"/>
    </location>
</feature>
<dbReference type="AlphaFoldDB" id="A0A7Y4H6V2"/>
<organism evidence="3 4">
    <name type="scientific">Bradyrhizobium archetypum</name>
    <dbReference type="NCBI Taxonomy" id="2721160"/>
    <lineage>
        <taxon>Bacteria</taxon>
        <taxon>Pseudomonadati</taxon>
        <taxon>Pseudomonadota</taxon>
        <taxon>Alphaproteobacteria</taxon>
        <taxon>Hyphomicrobiales</taxon>
        <taxon>Nitrobacteraceae</taxon>
        <taxon>Bradyrhizobium</taxon>
    </lineage>
</organism>
<evidence type="ECO:0000313" key="3">
    <source>
        <dbReference type="EMBL" id="NOJ48620.1"/>
    </source>
</evidence>
<feature type="repeat" description="TPR" evidence="1">
    <location>
        <begin position="424"/>
        <end position="457"/>
    </location>
</feature>
<sequence>MNAPGPERRLAAVLAADMVGYSRLMEVDEAGTLARLKTHRLELIDPSIAKNRGRIIKTTGDGMLVEFHSVVDAVSCAAEIQRRMARRNADVSPARWIQFRIGINLGDVIIEENDIFGDGVNVAARLEVLAEPGGICVSGAVRDQVGDRLDDVAFVDIGNQTVKNISRPIHVFRVRLEPDAAEMQTRGKDGAAATITTRKPSIAVLPLVNMSGDPEQEFFADGLTEDIITELSRFRDLLIISRNSTFVHKGKAVKVQEVARELDVEYVLEGSVRKVGDRVRVTVQLIDAQTDRHVWAERYDRKLEDIFAIQDEVTGAIVATLPGRVEAATQERAKRKRPDSMAAYECVLAAKVLHHRSQREANAEAQRLLDRAIALDPNYAHAHAWKACVLGQTWIYGWCADRDATFQQVADELEVALALDDNDSDVHRILAAVNLTRDDHDRAAYHQERALALNPNYDLVVVQQGEFLTWLGRPEEGIDWIKKAMRLNPFHPERFWSHLGRAYYCAEKYAEAAEAFARITRPDFTHHAFLAAIFAQMGDSVAAAAHAAEVVKLEPGFSVAGYLATQHYKQEADRQRLEAGLLKAGLPA</sequence>
<dbReference type="Gene3D" id="1.25.40.10">
    <property type="entry name" value="Tetratricopeptide repeat domain"/>
    <property type="match status" value="1"/>
</dbReference>
<dbReference type="SMART" id="SM00028">
    <property type="entry name" value="TPR"/>
    <property type="match status" value="3"/>
</dbReference>
<accession>A0A7Y4H6V2</accession>
<dbReference type="SUPFAM" id="SSF48452">
    <property type="entry name" value="TPR-like"/>
    <property type="match status" value="1"/>
</dbReference>
<dbReference type="EMBL" id="JAAVLW010000006">
    <property type="protein sequence ID" value="NOJ48620.1"/>
    <property type="molecule type" value="Genomic_DNA"/>
</dbReference>
<dbReference type="InterPro" id="IPR050697">
    <property type="entry name" value="Adenylyl/Guanylyl_Cyclase_3/4"/>
</dbReference>
<dbReference type="Gene3D" id="3.40.50.10610">
    <property type="entry name" value="ABC-type transport auxiliary lipoprotein component"/>
    <property type="match status" value="1"/>
</dbReference>
<dbReference type="PANTHER" id="PTHR43081">
    <property type="entry name" value="ADENYLATE CYCLASE, TERMINAL-DIFFERENTIATION SPECIFIC-RELATED"/>
    <property type="match status" value="1"/>
</dbReference>
<dbReference type="InterPro" id="IPR011990">
    <property type="entry name" value="TPR-like_helical_dom_sf"/>
</dbReference>
<evidence type="ECO:0000259" key="2">
    <source>
        <dbReference type="PROSITE" id="PS50125"/>
    </source>
</evidence>
<name>A0A7Y4H6V2_9BRAD</name>
<dbReference type="InterPro" id="IPR001054">
    <property type="entry name" value="A/G_cyclase"/>
</dbReference>
<dbReference type="PROSITE" id="PS50125">
    <property type="entry name" value="GUANYLATE_CYCLASE_2"/>
    <property type="match status" value="1"/>
</dbReference>
<proteinExistence type="predicted"/>
<dbReference type="PANTHER" id="PTHR43081:SF19">
    <property type="entry name" value="PH-SENSITIVE ADENYLATE CYCLASE RV1264"/>
    <property type="match status" value="1"/>
</dbReference>
<reference evidence="3 4" key="1">
    <citation type="submission" date="2020-03" db="EMBL/GenBank/DDBJ databases">
        <title>Bradyrhizobium diversity isolated from nodules of Muelleranthus trifoliolatus.</title>
        <authorList>
            <person name="Klepa M."/>
            <person name="Helene L."/>
            <person name="Hungria M."/>
        </authorList>
    </citation>
    <scope>NUCLEOTIDE SEQUENCE [LARGE SCALE GENOMIC DNA]</scope>
    <source>
        <strain evidence="3 4">WSM 1744</strain>
    </source>
</reference>
<dbReference type="Pfam" id="PF00211">
    <property type="entry name" value="Guanylate_cyc"/>
    <property type="match status" value="1"/>
</dbReference>
<dbReference type="RefSeq" id="WP_171711504.1">
    <property type="nucleotide sequence ID" value="NZ_JAAVLW010000006.1"/>
</dbReference>
<dbReference type="PROSITE" id="PS50005">
    <property type="entry name" value="TPR"/>
    <property type="match status" value="1"/>
</dbReference>
<comment type="caution">
    <text evidence="3">The sequence shown here is derived from an EMBL/GenBank/DDBJ whole genome shotgun (WGS) entry which is preliminary data.</text>
</comment>
<keyword evidence="1" id="KW-0802">TPR repeat</keyword>
<dbReference type="InterPro" id="IPR019734">
    <property type="entry name" value="TPR_rpt"/>
</dbReference>
<dbReference type="Proteomes" id="UP000528734">
    <property type="component" value="Unassembled WGS sequence"/>
</dbReference>
<gene>
    <name evidence="3" type="ORF">HCN50_20580</name>
</gene>
<dbReference type="Gene3D" id="3.30.70.1230">
    <property type="entry name" value="Nucleotide cyclase"/>
    <property type="match status" value="1"/>
</dbReference>
<evidence type="ECO:0000313" key="4">
    <source>
        <dbReference type="Proteomes" id="UP000528734"/>
    </source>
</evidence>
<protein>
    <submittedName>
        <fullName evidence="3">Adenylate/guanylate cyclase domain-containing protein</fullName>
    </submittedName>
</protein>
<dbReference type="CDD" id="cd07302">
    <property type="entry name" value="CHD"/>
    <property type="match status" value="1"/>
</dbReference>
<dbReference type="GO" id="GO:0006171">
    <property type="term" value="P:cAMP biosynthetic process"/>
    <property type="evidence" value="ECO:0007669"/>
    <property type="project" value="TreeGrafter"/>
</dbReference>
<dbReference type="GO" id="GO:0035556">
    <property type="term" value="P:intracellular signal transduction"/>
    <property type="evidence" value="ECO:0007669"/>
    <property type="project" value="InterPro"/>
</dbReference>
<dbReference type="SUPFAM" id="SSF55073">
    <property type="entry name" value="Nucleotide cyclase"/>
    <property type="match status" value="1"/>
</dbReference>
<dbReference type="GO" id="GO:0004016">
    <property type="term" value="F:adenylate cyclase activity"/>
    <property type="evidence" value="ECO:0007669"/>
    <property type="project" value="UniProtKB-ARBA"/>
</dbReference>
<keyword evidence="4" id="KW-1185">Reference proteome</keyword>